<dbReference type="EMBL" id="QKMR01000032">
    <property type="protein sequence ID" value="PYG84347.1"/>
    <property type="molecule type" value="Genomic_DNA"/>
</dbReference>
<proteinExistence type="predicted"/>
<evidence type="ECO:0000313" key="6">
    <source>
        <dbReference type="Proteomes" id="UP000248132"/>
    </source>
</evidence>
<dbReference type="InterPro" id="IPR037923">
    <property type="entry name" value="HTH-like"/>
</dbReference>
<dbReference type="RefSeq" id="WP_110463554.1">
    <property type="nucleotide sequence ID" value="NZ_QKMR01000032.1"/>
</dbReference>
<dbReference type="InterPro" id="IPR003313">
    <property type="entry name" value="AraC-bd"/>
</dbReference>
<evidence type="ECO:0000259" key="4">
    <source>
        <dbReference type="PROSITE" id="PS01124"/>
    </source>
</evidence>
<dbReference type="SUPFAM" id="SSF46689">
    <property type="entry name" value="Homeodomain-like"/>
    <property type="match status" value="2"/>
</dbReference>
<accession>A0A318XFW0</accession>
<dbReference type="Gene3D" id="2.60.120.10">
    <property type="entry name" value="Jelly Rolls"/>
    <property type="match status" value="1"/>
</dbReference>
<dbReference type="PANTHER" id="PTHR43280:SF34">
    <property type="entry name" value="ARAC-FAMILY TRANSCRIPTIONAL REGULATOR"/>
    <property type="match status" value="1"/>
</dbReference>
<keyword evidence="2 5" id="KW-0238">DNA-binding</keyword>
<reference evidence="5 6" key="1">
    <citation type="submission" date="2018-06" db="EMBL/GenBank/DDBJ databases">
        <title>Genomic Encyclopedia of Type Strains, Phase I: the one thousand microbial genomes (KMG-I) project.</title>
        <authorList>
            <person name="Kyrpides N."/>
        </authorList>
    </citation>
    <scope>NUCLEOTIDE SEQUENCE [LARGE SCALE GENOMIC DNA]</scope>
    <source>
        <strain evidence="5 6">DSM 19573</strain>
    </source>
</reference>
<dbReference type="AlphaFoldDB" id="A0A318XFW0"/>
<gene>
    <name evidence="5" type="ORF">LY28_03610</name>
</gene>
<keyword evidence="1" id="KW-0805">Transcription regulation</keyword>
<organism evidence="5 6">
    <name type="scientific">Ruminiclostridium sufflavum DSM 19573</name>
    <dbReference type="NCBI Taxonomy" id="1121337"/>
    <lineage>
        <taxon>Bacteria</taxon>
        <taxon>Bacillati</taxon>
        <taxon>Bacillota</taxon>
        <taxon>Clostridia</taxon>
        <taxon>Eubacteriales</taxon>
        <taxon>Oscillospiraceae</taxon>
        <taxon>Ruminiclostridium</taxon>
    </lineage>
</organism>
<keyword evidence="3" id="KW-0804">Transcription</keyword>
<evidence type="ECO:0000256" key="1">
    <source>
        <dbReference type="ARBA" id="ARBA00023015"/>
    </source>
</evidence>
<dbReference type="SMART" id="SM00342">
    <property type="entry name" value="HTH_ARAC"/>
    <property type="match status" value="1"/>
</dbReference>
<dbReference type="OrthoDB" id="9774814at2"/>
<evidence type="ECO:0000313" key="5">
    <source>
        <dbReference type="EMBL" id="PYG84347.1"/>
    </source>
</evidence>
<dbReference type="InterPro" id="IPR018060">
    <property type="entry name" value="HTH_AraC"/>
</dbReference>
<dbReference type="PANTHER" id="PTHR43280">
    <property type="entry name" value="ARAC-FAMILY TRANSCRIPTIONAL REGULATOR"/>
    <property type="match status" value="1"/>
</dbReference>
<protein>
    <submittedName>
        <fullName evidence="5">AraC-like DNA-binding protein</fullName>
    </submittedName>
</protein>
<dbReference type="Gene3D" id="1.10.10.60">
    <property type="entry name" value="Homeodomain-like"/>
    <property type="match status" value="2"/>
</dbReference>
<dbReference type="PROSITE" id="PS01124">
    <property type="entry name" value="HTH_ARAC_FAMILY_2"/>
    <property type="match status" value="1"/>
</dbReference>
<dbReference type="SUPFAM" id="SSF51215">
    <property type="entry name" value="Regulatory protein AraC"/>
    <property type="match status" value="1"/>
</dbReference>
<sequence>MKKKHHSYQTRQYMLSKDYEIFHYSDTYLEHVSLHHHDFYECYFFISGDVTYLTEGKTYSLKPGDIILMNSTELHQAIINNHKVPYERIVLWINKSFLKNLSTDETHLAKCFEDPDKETVIRISFEMQQNIKAILQKIIAFENYRGIGSDLLFKAYIIELLVNINMLLYNNIDKLDVDIKKNNLIDEIIQYINSHLDEEITIDELSEQFFISKYHLLREFKKYSGTTLHKYIVQKKLIQAKYLILKGFPIISVYEQCGFGDYSNFFRAFKAEYGVTPKHFYKIMYKNNP</sequence>
<dbReference type="InterPro" id="IPR009057">
    <property type="entry name" value="Homeodomain-like_sf"/>
</dbReference>
<feature type="domain" description="HTH araC/xylS-type" evidence="4">
    <location>
        <begin position="186"/>
        <end position="283"/>
    </location>
</feature>
<dbReference type="Pfam" id="PF12833">
    <property type="entry name" value="HTH_18"/>
    <property type="match status" value="1"/>
</dbReference>
<dbReference type="GO" id="GO:0043565">
    <property type="term" value="F:sequence-specific DNA binding"/>
    <property type="evidence" value="ECO:0007669"/>
    <property type="project" value="InterPro"/>
</dbReference>
<dbReference type="Proteomes" id="UP000248132">
    <property type="component" value="Unassembled WGS sequence"/>
</dbReference>
<comment type="caution">
    <text evidence="5">The sequence shown here is derived from an EMBL/GenBank/DDBJ whole genome shotgun (WGS) entry which is preliminary data.</text>
</comment>
<evidence type="ECO:0000256" key="2">
    <source>
        <dbReference type="ARBA" id="ARBA00023125"/>
    </source>
</evidence>
<dbReference type="InterPro" id="IPR014710">
    <property type="entry name" value="RmlC-like_jellyroll"/>
</dbReference>
<name>A0A318XFW0_9FIRM</name>
<dbReference type="Pfam" id="PF02311">
    <property type="entry name" value="AraC_binding"/>
    <property type="match status" value="1"/>
</dbReference>
<keyword evidence="6" id="KW-1185">Reference proteome</keyword>
<dbReference type="GO" id="GO:0003700">
    <property type="term" value="F:DNA-binding transcription factor activity"/>
    <property type="evidence" value="ECO:0007669"/>
    <property type="project" value="InterPro"/>
</dbReference>
<evidence type="ECO:0000256" key="3">
    <source>
        <dbReference type="ARBA" id="ARBA00023163"/>
    </source>
</evidence>